<dbReference type="HOGENOM" id="CLU_3018963_0_0_6"/>
<dbReference type="InterPro" id="IPR027417">
    <property type="entry name" value="P-loop_NTPase"/>
</dbReference>
<keyword evidence="1" id="KW-0067">ATP-binding</keyword>
<gene>
    <name evidence="1" type="ORF">IB75_16655</name>
</gene>
<protein>
    <submittedName>
        <fullName evidence="1">ABC transporter ATP-binding protein</fullName>
    </submittedName>
</protein>
<sequence length="55" mass="6372">NLDTKTGDDVFDMLKMLSHKFKRTIIMVTHNPELAESTDRSILLRDGRIEKDVIN</sequence>
<evidence type="ECO:0000313" key="1">
    <source>
        <dbReference type="EMBL" id="KFI18008.1"/>
    </source>
</evidence>
<dbReference type="EMBL" id="JPGN01000128">
    <property type="protein sequence ID" value="KFI18008.1"/>
    <property type="molecule type" value="Genomic_DNA"/>
</dbReference>
<dbReference type="AlphaFoldDB" id="A0A0E2YX37"/>
<name>A0A0E2YX37_9GAMM</name>
<proteinExistence type="predicted"/>
<dbReference type="GO" id="GO:0005524">
    <property type="term" value="F:ATP binding"/>
    <property type="evidence" value="ECO:0007669"/>
    <property type="project" value="UniProtKB-KW"/>
</dbReference>
<keyword evidence="1" id="KW-0547">Nucleotide-binding</keyword>
<accession>A0A0E2YX37</accession>
<evidence type="ECO:0000313" key="2">
    <source>
        <dbReference type="Proteomes" id="UP000028839"/>
    </source>
</evidence>
<dbReference type="SUPFAM" id="SSF52540">
    <property type="entry name" value="P-loop containing nucleoside triphosphate hydrolases"/>
    <property type="match status" value="1"/>
</dbReference>
<dbReference type="Gene3D" id="3.40.50.300">
    <property type="entry name" value="P-loop containing nucleotide triphosphate hydrolases"/>
    <property type="match status" value="1"/>
</dbReference>
<dbReference type="Proteomes" id="UP000028839">
    <property type="component" value="Unassembled WGS sequence"/>
</dbReference>
<reference evidence="1 2" key="1">
    <citation type="submission" date="2014-07" db="EMBL/GenBank/DDBJ databases">
        <title>Comparative analysis of Nitrosococcus oceani genome inventories of strains from Pacific and Atlantic gyres.</title>
        <authorList>
            <person name="Lim C.K."/>
            <person name="Wang L."/>
            <person name="Sayavedra-Soto L.A."/>
            <person name="Klotz M.G."/>
        </authorList>
    </citation>
    <scope>NUCLEOTIDE SEQUENCE [LARGE SCALE GENOMIC DNA]</scope>
    <source>
        <strain evidence="1 2">C-27</strain>
    </source>
</reference>
<feature type="non-terminal residue" evidence="1">
    <location>
        <position position="1"/>
    </location>
</feature>
<organism evidence="1 2">
    <name type="scientific">Nitrosococcus oceani C-27</name>
    <dbReference type="NCBI Taxonomy" id="314279"/>
    <lineage>
        <taxon>Bacteria</taxon>
        <taxon>Pseudomonadati</taxon>
        <taxon>Pseudomonadota</taxon>
        <taxon>Gammaproteobacteria</taxon>
        <taxon>Chromatiales</taxon>
        <taxon>Chromatiaceae</taxon>
        <taxon>Nitrosococcus</taxon>
    </lineage>
</organism>
<comment type="caution">
    <text evidence="1">The sequence shown here is derived from an EMBL/GenBank/DDBJ whole genome shotgun (WGS) entry which is preliminary data.</text>
</comment>